<evidence type="ECO:0000313" key="1">
    <source>
        <dbReference type="EMBL" id="RKF65201.1"/>
    </source>
</evidence>
<dbReference type="AlphaFoldDB" id="A0A420I6A4"/>
<proteinExistence type="predicted"/>
<evidence type="ECO:0000313" key="2">
    <source>
        <dbReference type="Proteomes" id="UP000283383"/>
    </source>
</evidence>
<accession>A0A420I6A4</accession>
<dbReference type="Proteomes" id="UP000283383">
    <property type="component" value="Unassembled WGS sequence"/>
</dbReference>
<protein>
    <submittedName>
        <fullName evidence="1">Uncharacterized protein</fullName>
    </submittedName>
</protein>
<sequence>MHSLLLQTPLWLSFPRMITRLAQAPPIYHIDRALSRFTQLVTVHY</sequence>
<name>A0A420I6A4_9PEZI</name>
<comment type="caution">
    <text evidence="1">The sequence shown here is derived from an EMBL/GenBank/DDBJ whole genome shotgun (WGS) entry which is preliminary data.</text>
</comment>
<gene>
    <name evidence="1" type="ORF">GcM3_125030</name>
</gene>
<keyword evidence="2" id="KW-1185">Reference proteome</keyword>
<dbReference type="EMBL" id="MCBQ01012515">
    <property type="protein sequence ID" value="RKF65201.1"/>
    <property type="molecule type" value="Genomic_DNA"/>
</dbReference>
<reference evidence="1 2" key="1">
    <citation type="journal article" date="2018" name="BMC Genomics">
        <title>Comparative genome analyses reveal sequence features reflecting distinct modes of host-adaptation between dicot and monocot powdery mildew.</title>
        <authorList>
            <person name="Wu Y."/>
            <person name="Ma X."/>
            <person name="Pan Z."/>
            <person name="Kale S.D."/>
            <person name="Song Y."/>
            <person name="King H."/>
            <person name="Zhang Q."/>
            <person name="Presley C."/>
            <person name="Deng X."/>
            <person name="Wei C.I."/>
            <person name="Xiao S."/>
        </authorList>
    </citation>
    <scope>NUCLEOTIDE SEQUENCE [LARGE SCALE GENOMIC DNA]</scope>
    <source>
        <strain evidence="1">UMSG3</strain>
    </source>
</reference>
<organism evidence="1 2">
    <name type="scientific">Golovinomyces cichoracearum</name>
    <dbReference type="NCBI Taxonomy" id="62708"/>
    <lineage>
        <taxon>Eukaryota</taxon>
        <taxon>Fungi</taxon>
        <taxon>Dikarya</taxon>
        <taxon>Ascomycota</taxon>
        <taxon>Pezizomycotina</taxon>
        <taxon>Leotiomycetes</taxon>
        <taxon>Erysiphales</taxon>
        <taxon>Erysiphaceae</taxon>
        <taxon>Golovinomyces</taxon>
    </lineage>
</organism>